<evidence type="ECO:0000256" key="5">
    <source>
        <dbReference type="ARBA" id="ARBA00023014"/>
    </source>
</evidence>
<dbReference type="InterPro" id="IPR017896">
    <property type="entry name" value="4Fe4S_Fe-S-bd"/>
</dbReference>
<keyword evidence="2" id="KW-0479">Metal-binding</keyword>
<feature type="domain" description="4Fe-4S ferredoxin-type" evidence="6">
    <location>
        <begin position="30"/>
        <end position="59"/>
    </location>
</feature>
<comment type="similarity">
    <text evidence="1">Belongs to the nitroreductase family.</text>
</comment>
<dbReference type="Pfam" id="PF12838">
    <property type="entry name" value="Fer4_7"/>
    <property type="match status" value="1"/>
</dbReference>
<dbReference type="InterPro" id="IPR017900">
    <property type="entry name" value="4Fe4S_Fe_S_CS"/>
</dbReference>
<evidence type="ECO:0000313" key="7">
    <source>
        <dbReference type="EMBL" id="SUP44448.1"/>
    </source>
</evidence>
<dbReference type="Gene3D" id="3.30.70.20">
    <property type="match status" value="1"/>
</dbReference>
<organism evidence="7 8">
    <name type="scientific">Veillonella criceti</name>
    <dbReference type="NCBI Taxonomy" id="103891"/>
    <lineage>
        <taxon>Bacteria</taxon>
        <taxon>Bacillati</taxon>
        <taxon>Bacillota</taxon>
        <taxon>Negativicutes</taxon>
        <taxon>Veillonellales</taxon>
        <taxon>Veillonellaceae</taxon>
        <taxon>Veillonella</taxon>
    </lineage>
</organism>
<dbReference type="GO" id="GO:0046872">
    <property type="term" value="F:metal ion binding"/>
    <property type="evidence" value="ECO:0007669"/>
    <property type="project" value="UniProtKB-KW"/>
</dbReference>
<evidence type="ECO:0000259" key="6">
    <source>
        <dbReference type="PROSITE" id="PS51379"/>
    </source>
</evidence>
<sequence>MSFSVRTDVCVRCNMCVAECPTGLLVMKEHGPEAGRGSCISCGHCVAVCPTKAIDYSVTPREEQLPVGDYRVPAPEEAEQFLRYRRSIRTFSDKPVSKELLTKLLNVARMAPTGSNSQGISYRVIQNEETLHAISEAVMNWMSALGKENSRMRIYSYNAKRYNRTGRDFILHKAPVLVLAISKDKLVERGRDNGHFALTYAELMAPSLGLGSCWSGFVEYCAQAGYGPLLELLGVPDGYTVAGAIMVGYPKYKYRYMPEREPLTVYFDEED</sequence>
<evidence type="ECO:0000256" key="4">
    <source>
        <dbReference type="ARBA" id="ARBA00023004"/>
    </source>
</evidence>
<keyword evidence="5" id="KW-0411">Iron-sulfur</keyword>
<dbReference type="GO" id="GO:0016491">
    <property type="term" value="F:oxidoreductase activity"/>
    <property type="evidence" value="ECO:0007669"/>
    <property type="project" value="UniProtKB-KW"/>
</dbReference>
<dbReference type="InterPro" id="IPR029479">
    <property type="entry name" value="Nitroreductase"/>
</dbReference>
<keyword evidence="4" id="KW-0408">Iron</keyword>
<evidence type="ECO:0000313" key="8">
    <source>
        <dbReference type="Proteomes" id="UP000255367"/>
    </source>
</evidence>
<keyword evidence="3" id="KW-0560">Oxidoreductase</keyword>
<name>A0A380NN38_9FIRM</name>
<dbReference type="InterPro" id="IPR000415">
    <property type="entry name" value="Nitroreductase-like"/>
</dbReference>
<dbReference type="Pfam" id="PF00881">
    <property type="entry name" value="Nitroreductase"/>
    <property type="match status" value="1"/>
</dbReference>
<dbReference type="EMBL" id="UHIO01000001">
    <property type="protein sequence ID" value="SUP44448.1"/>
    <property type="molecule type" value="Genomic_DNA"/>
</dbReference>
<dbReference type="SUPFAM" id="SSF55469">
    <property type="entry name" value="FMN-dependent nitroreductase-like"/>
    <property type="match status" value="1"/>
</dbReference>
<dbReference type="SUPFAM" id="SSF54862">
    <property type="entry name" value="4Fe-4S ferredoxins"/>
    <property type="match status" value="1"/>
</dbReference>
<evidence type="ECO:0000256" key="3">
    <source>
        <dbReference type="ARBA" id="ARBA00023002"/>
    </source>
</evidence>
<proteinExistence type="inferred from homology"/>
<accession>A0A380NN38</accession>
<dbReference type="Proteomes" id="UP000255367">
    <property type="component" value="Unassembled WGS sequence"/>
</dbReference>
<dbReference type="AlphaFoldDB" id="A0A380NN38"/>
<keyword evidence="8" id="KW-1185">Reference proteome</keyword>
<reference evidence="7 8" key="1">
    <citation type="submission" date="2018-06" db="EMBL/GenBank/DDBJ databases">
        <authorList>
            <consortium name="Pathogen Informatics"/>
            <person name="Doyle S."/>
        </authorList>
    </citation>
    <scope>NUCLEOTIDE SEQUENCE [LARGE SCALE GENOMIC DNA]</scope>
    <source>
        <strain evidence="7 8">NCTC12020</strain>
    </source>
</reference>
<dbReference type="Gene3D" id="3.40.109.10">
    <property type="entry name" value="NADH Oxidase"/>
    <property type="match status" value="1"/>
</dbReference>
<dbReference type="GO" id="GO:0051536">
    <property type="term" value="F:iron-sulfur cluster binding"/>
    <property type="evidence" value="ECO:0007669"/>
    <property type="project" value="UniProtKB-KW"/>
</dbReference>
<dbReference type="OrthoDB" id="368873at2"/>
<evidence type="ECO:0000256" key="1">
    <source>
        <dbReference type="ARBA" id="ARBA00007118"/>
    </source>
</evidence>
<dbReference type="CDD" id="cd02143">
    <property type="entry name" value="nitroreductase_FeS-like"/>
    <property type="match status" value="1"/>
</dbReference>
<evidence type="ECO:0000256" key="2">
    <source>
        <dbReference type="ARBA" id="ARBA00022723"/>
    </source>
</evidence>
<feature type="domain" description="4Fe-4S ferredoxin-type" evidence="6">
    <location>
        <begin position="1"/>
        <end position="29"/>
    </location>
</feature>
<dbReference type="PANTHER" id="PTHR43673:SF10">
    <property type="entry name" value="NADH DEHYDROGENASE_NAD(P)H NITROREDUCTASE XCC3605-RELATED"/>
    <property type="match status" value="1"/>
</dbReference>
<dbReference type="PROSITE" id="PS51379">
    <property type="entry name" value="4FE4S_FER_2"/>
    <property type="match status" value="2"/>
</dbReference>
<dbReference type="PROSITE" id="PS00198">
    <property type="entry name" value="4FE4S_FER_1"/>
    <property type="match status" value="2"/>
</dbReference>
<dbReference type="RefSeq" id="WP_115310770.1">
    <property type="nucleotide sequence ID" value="NZ_UHIO01000001.1"/>
</dbReference>
<gene>
    <name evidence="7" type="ORF">NCTC12020_01664</name>
</gene>
<protein>
    <submittedName>
        <fullName evidence="7">Ferredoxin</fullName>
    </submittedName>
</protein>
<dbReference type="PANTHER" id="PTHR43673">
    <property type="entry name" value="NAD(P)H NITROREDUCTASE YDGI-RELATED"/>
    <property type="match status" value="1"/>
</dbReference>